<accession>A0ABU1AKA5</accession>
<dbReference type="EMBL" id="JARXIC010000020">
    <property type="protein sequence ID" value="MDQ8195226.1"/>
    <property type="molecule type" value="Genomic_DNA"/>
</dbReference>
<dbReference type="CDD" id="cd06849">
    <property type="entry name" value="lipoyl_domain"/>
    <property type="match status" value="1"/>
</dbReference>
<dbReference type="Gene3D" id="3.30.559.10">
    <property type="entry name" value="Chloramphenicol acetyltransferase-like domain"/>
    <property type="match status" value="1"/>
</dbReference>
<sequence>MATLIDMPKLSDTMTVGTLVKWLKNEGDAISSGDMIAEVETDKATMEVECFDDGVLIKQYCGVGDEVAVGAAIAAIGEAGEEAPAAENSAAEPEAESKSDAAEDKTDESDKTEAAGSAADDDSKTTEESGSEDHAESTEPKSTGTTGQRIKASPLAKKIAAEKGIDLASIQGSGPGGRIVKADVENAKPASASAPVEASTAAAPAATLEALDLPVSNMRKSIAKALVGSKTQAPHFYLQIEVDGAPLAKLRAELNAKLADLPKEHGGTKFTVNDLTLKAAAEAVRRVPAINRSWEGDTIKQHANVHLAFGVAIDDGLVTPVIRAAETKGLREIGAEAKVLIKKARAKKLAPNEMSGSTLTVTNLGMFGISDFYGIINPNNAAILSIGATIKKPVVNDKDEVVVGQVMKIGLSGDHRTIDGAVGAQYLQALKEILETPALMLV</sequence>
<dbReference type="SUPFAM" id="SSF52777">
    <property type="entry name" value="CoA-dependent acyltransferases"/>
    <property type="match status" value="1"/>
</dbReference>
<feature type="compositionally biased region" description="Basic and acidic residues" evidence="5">
    <location>
        <begin position="95"/>
        <end position="113"/>
    </location>
</feature>
<evidence type="ECO:0000313" key="8">
    <source>
        <dbReference type="EMBL" id="MDQ8195226.1"/>
    </source>
</evidence>
<evidence type="ECO:0000256" key="3">
    <source>
        <dbReference type="ARBA" id="ARBA00022823"/>
    </source>
</evidence>
<proteinExistence type="inferred from homology"/>
<dbReference type="InterPro" id="IPR036625">
    <property type="entry name" value="E3-bd_dom_sf"/>
</dbReference>
<organism evidence="8 9">
    <name type="scientific">Thalassobacterium sedimentorum</name>
    <dbReference type="NCBI Taxonomy" id="3041258"/>
    <lineage>
        <taxon>Bacteria</taxon>
        <taxon>Pseudomonadati</taxon>
        <taxon>Verrucomicrobiota</taxon>
        <taxon>Opitutia</taxon>
        <taxon>Puniceicoccales</taxon>
        <taxon>Coraliomargaritaceae</taxon>
        <taxon>Thalassobacterium</taxon>
    </lineage>
</organism>
<dbReference type="PANTHER" id="PTHR23151:SF90">
    <property type="entry name" value="DIHYDROLIPOYLLYSINE-RESIDUE ACETYLTRANSFERASE COMPONENT OF PYRUVATE DEHYDROGENASE COMPLEX, MITOCHONDRIAL-RELATED"/>
    <property type="match status" value="1"/>
</dbReference>
<evidence type="ECO:0000259" key="7">
    <source>
        <dbReference type="PROSITE" id="PS51826"/>
    </source>
</evidence>
<comment type="cofactor">
    <cofactor evidence="1 4">
        <name>(R)-lipoate</name>
        <dbReference type="ChEBI" id="CHEBI:83088"/>
    </cofactor>
</comment>
<feature type="compositionally biased region" description="Low complexity" evidence="5">
    <location>
        <begin position="83"/>
        <end position="92"/>
    </location>
</feature>
<evidence type="ECO:0000259" key="6">
    <source>
        <dbReference type="PROSITE" id="PS50968"/>
    </source>
</evidence>
<dbReference type="Gene3D" id="2.40.50.100">
    <property type="match status" value="1"/>
</dbReference>
<feature type="domain" description="Lipoyl-binding" evidence="6">
    <location>
        <begin position="2"/>
        <end position="77"/>
    </location>
</feature>
<dbReference type="InterPro" id="IPR023213">
    <property type="entry name" value="CAT-like_dom_sf"/>
</dbReference>
<reference evidence="8 9" key="1">
    <citation type="submission" date="2023-04" db="EMBL/GenBank/DDBJ databases">
        <title>A novel bacteria isolated from coastal sediment.</title>
        <authorList>
            <person name="Liu X.-J."/>
            <person name="Du Z.-J."/>
        </authorList>
    </citation>
    <scope>NUCLEOTIDE SEQUENCE [LARGE SCALE GENOMIC DNA]</scope>
    <source>
        <strain evidence="8 9">SDUM461004</strain>
    </source>
</reference>
<keyword evidence="4 8" id="KW-0808">Transferase</keyword>
<dbReference type="InterPro" id="IPR011053">
    <property type="entry name" value="Single_hybrid_motif"/>
</dbReference>
<dbReference type="PROSITE" id="PS50968">
    <property type="entry name" value="BIOTINYL_LIPOYL"/>
    <property type="match status" value="1"/>
</dbReference>
<dbReference type="GO" id="GO:0016746">
    <property type="term" value="F:acyltransferase activity"/>
    <property type="evidence" value="ECO:0007669"/>
    <property type="project" value="UniProtKB-KW"/>
</dbReference>
<keyword evidence="3 4" id="KW-0450">Lipoyl</keyword>
<evidence type="ECO:0000256" key="1">
    <source>
        <dbReference type="ARBA" id="ARBA00001938"/>
    </source>
</evidence>
<dbReference type="InterPro" id="IPR004167">
    <property type="entry name" value="PSBD"/>
</dbReference>
<evidence type="ECO:0000256" key="4">
    <source>
        <dbReference type="RuleBase" id="RU003423"/>
    </source>
</evidence>
<dbReference type="SUPFAM" id="SSF51230">
    <property type="entry name" value="Single hybrid motif"/>
    <property type="match status" value="1"/>
</dbReference>
<evidence type="ECO:0000256" key="2">
    <source>
        <dbReference type="ARBA" id="ARBA00007317"/>
    </source>
</evidence>
<name>A0ABU1AKA5_9BACT</name>
<dbReference type="EC" id="2.3.1.-" evidence="4"/>
<comment type="similarity">
    <text evidence="2 4">Belongs to the 2-oxoacid dehydrogenase family.</text>
</comment>
<evidence type="ECO:0000256" key="5">
    <source>
        <dbReference type="SAM" id="MobiDB-lite"/>
    </source>
</evidence>
<keyword evidence="9" id="KW-1185">Reference proteome</keyword>
<dbReference type="RefSeq" id="WP_308985682.1">
    <property type="nucleotide sequence ID" value="NZ_JARXIC010000020.1"/>
</dbReference>
<gene>
    <name evidence="8" type="ORF">QEH59_12375</name>
</gene>
<feature type="region of interest" description="Disordered" evidence="5">
    <location>
        <begin position="83"/>
        <end position="154"/>
    </location>
</feature>
<dbReference type="Pfam" id="PF02817">
    <property type="entry name" value="E3_binding"/>
    <property type="match status" value="1"/>
</dbReference>
<feature type="domain" description="Peripheral subunit-binding (PSBD)" evidence="7">
    <location>
        <begin position="151"/>
        <end position="188"/>
    </location>
</feature>
<protein>
    <recommendedName>
        <fullName evidence="4">Dihydrolipoamide acetyltransferase component of pyruvate dehydrogenase complex</fullName>
        <ecNumber evidence="4">2.3.1.-</ecNumber>
    </recommendedName>
</protein>
<dbReference type="Pfam" id="PF00198">
    <property type="entry name" value="2-oxoacid_dh"/>
    <property type="match status" value="1"/>
</dbReference>
<keyword evidence="4 8" id="KW-0012">Acyltransferase</keyword>
<dbReference type="PROSITE" id="PS51826">
    <property type="entry name" value="PSBD"/>
    <property type="match status" value="1"/>
</dbReference>
<comment type="caution">
    <text evidence="8">The sequence shown here is derived from an EMBL/GenBank/DDBJ whole genome shotgun (WGS) entry which is preliminary data.</text>
</comment>
<dbReference type="InterPro" id="IPR045257">
    <property type="entry name" value="E2/Pdx1"/>
</dbReference>
<evidence type="ECO:0000313" key="9">
    <source>
        <dbReference type="Proteomes" id="UP001243717"/>
    </source>
</evidence>
<dbReference type="Gene3D" id="4.10.320.10">
    <property type="entry name" value="E3-binding domain"/>
    <property type="match status" value="1"/>
</dbReference>
<dbReference type="InterPro" id="IPR000089">
    <property type="entry name" value="Biotin_lipoyl"/>
</dbReference>
<dbReference type="Proteomes" id="UP001243717">
    <property type="component" value="Unassembled WGS sequence"/>
</dbReference>
<dbReference type="InterPro" id="IPR001078">
    <property type="entry name" value="2-oxoacid_DH_actylTfrase"/>
</dbReference>
<dbReference type="PANTHER" id="PTHR23151">
    <property type="entry name" value="DIHYDROLIPOAMIDE ACETYL/SUCCINYL-TRANSFERASE-RELATED"/>
    <property type="match status" value="1"/>
</dbReference>
<dbReference type="SUPFAM" id="SSF47005">
    <property type="entry name" value="Peripheral subunit-binding domain of 2-oxo acid dehydrogenase complex"/>
    <property type="match status" value="1"/>
</dbReference>
<dbReference type="Pfam" id="PF00364">
    <property type="entry name" value="Biotin_lipoyl"/>
    <property type="match status" value="1"/>
</dbReference>
<feature type="compositionally biased region" description="Basic and acidic residues" evidence="5">
    <location>
        <begin position="121"/>
        <end position="139"/>
    </location>
</feature>